<reference evidence="2 3" key="1">
    <citation type="journal article" date="2023" name="Mol. Biol. Evol.">
        <title>Genomics of Secondarily Temperate Adaptation in the Only Non-Antarctic Icefish.</title>
        <authorList>
            <person name="Rivera-Colon A.G."/>
            <person name="Rayamajhi N."/>
            <person name="Minhas B.F."/>
            <person name="Madrigal G."/>
            <person name="Bilyk K.T."/>
            <person name="Yoon V."/>
            <person name="Hune M."/>
            <person name="Gregory S."/>
            <person name="Cheng C.H.C."/>
            <person name="Catchen J.M."/>
        </authorList>
    </citation>
    <scope>NUCLEOTIDE SEQUENCE [LARGE SCALE GENOMIC DNA]</scope>
    <source>
        <strain evidence="2">JC2023a</strain>
    </source>
</reference>
<accession>A0AAN8GT51</accession>
<keyword evidence="3" id="KW-1185">Reference proteome</keyword>
<evidence type="ECO:0000256" key="1">
    <source>
        <dbReference type="SAM" id="MobiDB-lite"/>
    </source>
</evidence>
<name>A0AAN8GT51_9TELE</name>
<dbReference type="AlphaFoldDB" id="A0AAN8GT51"/>
<dbReference type="EMBL" id="JAULUE010002057">
    <property type="protein sequence ID" value="KAK5889718.1"/>
    <property type="molecule type" value="Genomic_DNA"/>
</dbReference>
<sequence>MFTAERQSDRREKGSFPWRNLRIQQEAKGGKREFWETGVEEGPQGEAGETGCFANTGGSNKLMERRRLEIYLKECDVHHGAERHALQVRQVRGVRQVWGDK</sequence>
<dbReference type="Proteomes" id="UP001335648">
    <property type="component" value="Unassembled WGS sequence"/>
</dbReference>
<comment type="caution">
    <text evidence="2">The sequence shown here is derived from an EMBL/GenBank/DDBJ whole genome shotgun (WGS) entry which is preliminary data.</text>
</comment>
<proteinExistence type="predicted"/>
<gene>
    <name evidence="2" type="ORF">CesoFtcFv8_015695</name>
</gene>
<protein>
    <submittedName>
        <fullName evidence="2">Uncharacterized protein</fullName>
    </submittedName>
</protein>
<evidence type="ECO:0000313" key="2">
    <source>
        <dbReference type="EMBL" id="KAK5889718.1"/>
    </source>
</evidence>
<feature type="region of interest" description="Disordered" evidence="1">
    <location>
        <begin position="39"/>
        <end position="58"/>
    </location>
</feature>
<organism evidence="2 3">
    <name type="scientific">Champsocephalus esox</name>
    <name type="common">pike icefish</name>
    <dbReference type="NCBI Taxonomy" id="159716"/>
    <lineage>
        <taxon>Eukaryota</taxon>
        <taxon>Metazoa</taxon>
        <taxon>Chordata</taxon>
        <taxon>Craniata</taxon>
        <taxon>Vertebrata</taxon>
        <taxon>Euteleostomi</taxon>
        <taxon>Actinopterygii</taxon>
        <taxon>Neopterygii</taxon>
        <taxon>Teleostei</taxon>
        <taxon>Neoteleostei</taxon>
        <taxon>Acanthomorphata</taxon>
        <taxon>Eupercaria</taxon>
        <taxon>Perciformes</taxon>
        <taxon>Notothenioidei</taxon>
        <taxon>Channichthyidae</taxon>
        <taxon>Champsocephalus</taxon>
    </lineage>
</organism>
<evidence type="ECO:0000313" key="3">
    <source>
        <dbReference type="Proteomes" id="UP001335648"/>
    </source>
</evidence>